<proteinExistence type="predicted"/>
<evidence type="ECO:0000256" key="1">
    <source>
        <dbReference type="SAM" id="Phobius"/>
    </source>
</evidence>
<organism evidence="2">
    <name type="scientific">Shigella dysenteriae</name>
    <dbReference type="NCBI Taxonomy" id="622"/>
    <lineage>
        <taxon>Bacteria</taxon>
        <taxon>Pseudomonadati</taxon>
        <taxon>Pseudomonadota</taxon>
        <taxon>Gammaproteobacteria</taxon>
        <taxon>Enterobacterales</taxon>
        <taxon>Enterobacteriaceae</taxon>
        <taxon>Shigella</taxon>
    </lineage>
</organism>
<sequence>MKLSQFLLFPLNVLFIMLFGLVLALFKFSDFYEIPDSWNIVIYIMSLTPLMIYYQFYIRRKNFYIAIDENIKLSKLYKLLLTLSVGFFSLSFFKVGIPIFSPSGRDIDTILIDDKFASICNILAYSLMIAAVTFAATFSSKKSILLCFCLSVLFSILLLSRQLAMVSFVIVLITYFCKNTLNISKVIYILSFMVFIGFFFSFLGNYRQQIHGDYVADYAHLIGNSTREGFILNDTLYWLWLYIASPIYNLFYNLDVFKYVNSPCFNVDFECVGSFLSSEVLPLTISKALNLTLIEEKLVVGHLNVSTAYAKAVVIFGSYGIFLHVILQIIFFQFINLFCHPSMKFVLRIYYSAIIFFSIFSNLFIAPHFFFVMIIILIVGWLNSGRINNLRRNKESRLVK</sequence>
<reference evidence="2" key="1">
    <citation type="submission" date="2017-06" db="EMBL/GenBank/DDBJ databases">
        <authorList>
            <person name="Hansen E.E."/>
            <person name="Lejay-Collin M."/>
            <person name="Carle I."/>
            <person name="Ruckly C."/>
            <person name="Lefevre S."/>
            <person name="Weill F.-X."/>
        </authorList>
    </citation>
    <scope>NUCLEOTIDE SEQUENCE</scope>
    <source>
        <strain evidence="2">E22383-446</strain>
    </source>
</reference>
<dbReference type="EMBL" id="MF322749">
    <property type="protein sequence ID" value="AXC25073.1"/>
    <property type="molecule type" value="Genomic_DNA"/>
</dbReference>
<evidence type="ECO:0000313" key="2">
    <source>
        <dbReference type="EMBL" id="AXC25073.1"/>
    </source>
</evidence>
<feature type="transmembrane region" description="Helical" evidence="1">
    <location>
        <begin position="79"/>
        <end position="101"/>
    </location>
</feature>
<feature type="transmembrane region" description="Helical" evidence="1">
    <location>
        <begin position="349"/>
        <end position="382"/>
    </location>
</feature>
<dbReference type="AlphaFoldDB" id="A0A510B1Y8"/>
<feature type="transmembrane region" description="Helical" evidence="1">
    <location>
        <begin position="116"/>
        <end position="138"/>
    </location>
</feature>
<dbReference type="RefSeq" id="WP_119183736.1">
    <property type="nucleotide sequence ID" value="NZ_CP026832.1"/>
</dbReference>
<feature type="transmembrane region" description="Helical" evidence="1">
    <location>
        <begin position="145"/>
        <end position="174"/>
    </location>
</feature>
<feature type="transmembrane region" description="Helical" evidence="1">
    <location>
        <begin position="7"/>
        <end position="28"/>
    </location>
</feature>
<feature type="transmembrane region" description="Helical" evidence="1">
    <location>
        <begin position="40"/>
        <end position="58"/>
    </location>
</feature>
<evidence type="ECO:0008006" key="3">
    <source>
        <dbReference type="Google" id="ProtNLM"/>
    </source>
</evidence>
<keyword evidence="1" id="KW-0472">Membrane</keyword>
<feature type="transmembrane region" description="Helical" evidence="1">
    <location>
        <begin position="186"/>
        <end position="204"/>
    </location>
</feature>
<keyword evidence="1" id="KW-0812">Transmembrane</keyword>
<protein>
    <recommendedName>
        <fullName evidence="3">Wzy</fullName>
    </recommendedName>
</protein>
<feature type="transmembrane region" description="Helical" evidence="1">
    <location>
        <begin position="312"/>
        <end position="337"/>
    </location>
</feature>
<name>A0A510B1Y8_SHIDY</name>
<keyword evidence="1" id="KW-1133">Transmembrane helix</keyword>
<accession>A0A510B1Y8</accession>